<accession>A0A8J5XSA3</accession>
<sequence>MAASLLRRATSEAAGPPAAPLECRICLEPGTRASLISPCECDGSVRWTHRACIEKWAVESGRTTCEICHAPYHGMDDVLYDVRAADLEANLGADMRREELLLRAGLRAGQFELFEAEADAELNMQVAHMWSRFRTSMLMVFALSAFFVLTVSRLPRPPRHTALFPADGPPRIGGVRAGLGEHRVPVNASGAADSRLDELREPSADRAAADGTPLGRNWPHALGRAYDDELMDAGAGAAPNSSALPADAQRDALRRALRHSRAHAGGAWERTFHLVLMALLLRAILLRQRQARDATPHAGAAFADDWRDEPALDDPFGLFDEPAPRRGPWPRAYGPPRARYYLV</sequence>
<dbReference type="InterPro" id="IPR011016">
    <property type="entry name" value="Znf_RING-CH"/>
</dbReference>
<feature type="compositionally biased region" description="Basic and acidic residues" evidence="5">
    <location>
        <begin position="194"/>
        <end position="208"/>
    </location>
</feature>
<dbReference type="PANTHER" id="PTHR23012:SF215">
    <property type="entry name" value="RING_FYVE_PHD ZINC FINGER SUPERFAMILY PROTEIN"/>
    <property type="match status" value="1"/>
</dbReference>
<keyword evidence="2 4" id="KW-0863">Zinc-finger</keyword>
<dbReference type="CDD" id="cd16495">
    <property type="entry name" value="RING_CH-C4HC3_MARCH"/>
    <property type="match status" value="1"/>
</dbReference>
<dbReference type="Pfam" id="PF12906">
    <property type="entry name" value="RINGv"/>
    <property type="match status" value="1"/>
</dbReference>
<keyword evidence="6" id="KW-1133">Transmembrane helix</keyword>
<feature type="domain" description="RING-CH-type" evidence="8">
    <location>
        <begin position="15"/>
        <end position="75"/>
    </location>
</feature>
<dbReference type="PROSITE" id="PS50089">
    <property type="entry name" value="ZF_RING_2"/>
    <property type="match status" value="1"/>
</dbReference>
<dbReference type="GO" id="GO:0008270">
    <property type="term" value="F:zinc ion binding"/>
    <property type="evidence" value="ECO:0007669"/>
    <property type="project" value="UniProtKB-KW"/>
</dbReference>
<protein>
    <recommendedName>
        <fullName evidence="11">RING-CH-type domain-containing protein</fullName>
    </recommendedName>
</protein>
<dbReference type="SMART" id="SM00744">
    <property type="entry name" value="RINGv"/>
    <property type="match status" value="1"/>
</dbReference>
<dbReference type="GO" id="GO:0016567">
    <property type="term" value="P:protein ubiquitination"/>
    <property type="evidence" value="ECO:0007669"/>
    <property type="project" value="TreeGrafter"/>
</dbReference>
<dbReference type="InterPro" id="IPR013083">
    <property type="entry name" value="Znf_RING/FYVE/PHD"/>
</dbReference>
<dbReference type="InterPro" id="IPR001841">
    <property type="entry name" value="Znf_RING"/>
</dbReference>
<organism evidence="9 10">
    <name type="scientific">Diacronema lutheri</name>
    <name type="common">Unicellular marine alga</name>
    <name type="synonym">Monochrysis lutheri</name>
    <dbReference type="NCBI Taxonomy" id="2081491"/>
    <lineage>
        <taxon>Eukaryota</taxon>
        <taxon>Haptista</taxon>
        <taxon>Haptophyta</taxon>
        <taxon>Pavlovophyceae</taxon>
        <taxon>Pavlovales</taxon>
        <taxon>Pavlovaceae</taxon>
        <taxon>Diacronema</taxon>
    </lineage>
</organism>
<feature type="region of interest" description="Disordered" evidence="5">
    <location>
        <begin position="190"/>
        <end position="214"/>
    </location>
</feature>
<dbReference type="Proteomes" id="UP000751190">
    <property type="component" value="Unassembled WGS sequence"/>
</dbReference>
<feature type="domain" description="RING-type" evidence="7">
    <location>
        <begin position="23"/>
        <end position="69"/>
    </location>
</feature>
<evidence type="ECO:0000256" key="2">
    <source>
        <dbReference type="ARBA" id="ARBA00022771"/>
    </source>
</evidence>
<dbReference type="EMBL" id="JAGTXO010000006">
    <property type="protein sequence ID" value="KAG8467492.1"/>
    <property type="molecule type" value="Genomic_DNA"/>
</dbReference>
<evidence type="ECO:0000256" key="3">
    <source>
        <dbReference type="ARBA" id="ARBA00022833"/>
    </source>
</evidence>
<evidence type="ECO:0000259" key="8">
    <source>
        <dbReference type="PROSITE" id="PS51292"/>
    </source>
</evidence>
<dbReference type="PANTHER" id="PTHR23012">
    <property type="entry name" value="RING/FYVE/PHD ZINC FINGER DOMAIN-CONTAINING"/>
    <property type="match status" value="1"/>
</dbReference>
<comment type="caution">
    <text evidence="9">The sequence shown here is derived from an EMBL/GenBank/DDBJ whole genome shotgun (WGS) entry which is preliminary data.</text>
</comment>
<dbReference type="Gene3D" id="3.30.40.10">
    <property type="entry name" value="Zinc/RING finger domain, C3HC4 (zinc finger)"/>
    <property type="match status" value="1"/>
</dbReference>
<reference evidence="9" key="1">
    <citation type="submission" date="2021-05" db="EMBL/GenBank/DDBJ databases">
        <title>The genome of the haptophyte Pavlova lutheri (Diacronema luteri, Pavlovales) - a model for lipid biosynthesis in eukaryotic algae.</title>
        <authorList>
            <person name="Hulatt C.J."/>
            <person name="Posewitz M.C."/>
        </authorList>
    </citation>
    <scope>NUCLEOTIDE SEQUENCE</scope>
    <source>
        <strain evidence="9">NIVA-4/92</strain>
    </source>
</reference>
<keyword evidence="1" id="KW-0479">Metal-binding</keyword>
<evidence type="ECO:0000313" key="10">
    <source>
        <dbReference type="Proteomes" id="UP000751190"/>
    </source>
</evidence>
<keyword evidence="3" id="KW-0862">Zinc</keyword>
<proteinExistence type="predicted"/>
<name>A0A8J5XSA3_DIALT</name>
<evidence type="ECO:0000256" key="5">
    <source>
        <dbReference type="SAM" id="MobiDB-lite"/>
    </source>
</evidence>
<dbReference type="OrthoDB" id="264354at2759"/>
<evidence type="ECO:0000259" key="7">
    <source>
        <dbReference type="PROSITE" id="PS50089"/>
    </source>
</evidence>
<dbReference type="SUPFAM" id="SSF57850">
    <property type="entry name" value="RING/U-box"/>
    <property type="match status" value="1"/>
</dbReference>
<dbReference type="GO" id="GO:0004842">
    <property type="term" value="F:ubiquitin-protein transferase activity"/>
    <property type="evidence" value="ECO:0007669"/>
    <property type="project" value="TreeGrafter"/>
</dbReference>
<keyword evidence="10" id="KW-1185">Reference proteome</keyword>
<gene>
    <name evidence="9" type="ORF">KFE25_000808</name>
</gene>
<keyword evidence="6" id="KW-0472">Membrane</keyword>
<dbReference type="GO" id="GO:0016020">
    <property type="term" value="C:membrane"/>
    <property type="evidence" value="ECO:0007669"/>
    <property type="project" value="TreeGrafter"/>
</dbReference>
<dbReference type="PROSITE" id="PS51292">
    <property type="entry name" value="ZF_RING_CH"/>
    <property type="match status" value="1"/>
</dbReference>
<evidence type="ECO:0000256" key="4">
    <source>
        <dbReference type="PROSITE-ProRule" id="PRU00175"/>
    </source>
</evidence>
<evidence type="ECO:0000256" key="6">
    <source>
        <dbReference type="SAM" id="Phobius"/>
    </source>
</evidence>
<evidence type="ECO:0000313" key="9">
    <source>
        <dbReference type="EMBL" id="KAG8467492.1"/>
    </source>
</evidence>
<evidence type="ECO:0000256" key="1">
    <source>
        <dbReference type="ARBA" id="ARBA00022723"/>
    </source>
</evidence>
<evidence type="ECO:0008006" key="11">
    <source>
        <dbReference type="Google" id="ProtNLM"/>
    </source>
</evidence>
<dbReference type="InterPro" id="IPR033275">
    <property type="entry name" value="MARCH-like"/>
</dbReference>
<keyword evidence="6" id="KW-0812">Transmembrane</keyword>
<feature type="transmembrane region" description="Helical" evidence="6">
    <location>
        <begin position="137"/>
        <end position="155"/>
    </location>
</feature>
<dbReference type="AlphaFoldDB" id="A0A8J5XSA3"/>